<dbReference type="InterPro" id="IPR036636">
    <property type="entry name" value="COX7C/Cox8_sf"/>
</dbReference>
<dbReference type="AlphaFoldDB" id="A0A1C7MA86"/>
<dbReference type="OMA" id="RSMHGEY"/>
<keyword evidence="7 10" id="KW-1133">Transmembrane helix</keyword>
<evidence type="ECO:0000256" key="6">
    <source>
        <dbReference type="ARBA" id="ARBA00022946"/>
    </source>
</evidence>
<dbReference type="Proteomes" id="UP000092993">
    <property type="component" value="Unassembled WGS sequence"/>
</dbReference>
<protein>
    <recommendedName>
        <fullName evidence="10">Cytochrome c oxidase subunit 8, mitochondrial</fullName>
    </recommendedName>
    <alternativeName>
        <fullName evidence="10">Cytochrome c oxidase polypeptide VIII</fullName>
    </alternativeName>
</protein>
<dbReference type="Gene3D" id="4.10.49.10">
    <property type="entry name" value="Cytochrome c oxidase subunit VIIc"/>
    <property type="match status" value="1"/>
</dbReference>
<evidence type="ECO:0000256" key="8">
    <source>
        <dbReference type="ARBA" id="ARBA00023128"/>
    </source>
</evidence>
<comment type="similarity">
    <text evidence="3 10">Belongs to the cytochrome c oxidase VIIc family.</text>
</comment>
<name>A0A1C7MA86_GRIFR</name>
<feature type="transmembrane region" description="Helical" evidence="10">
    <location>
        <begin position="47"/>
        <end position="66"/>
    </location>
</feature>
<evidence type="ECO:0000313" key="12">
    <source>
        <dbReference type="Proteomes" id="UP000092993"/>
    </source>
</evidence>
<keyword evidence="6 10" id="KW-0809">Transit peptide</keyword>
<evidence type="ECO:0000256" key="2">
    <source>
        <dbReference type="ARBA" id="ARBA00004673"/>
    </source>
</evidence>
<dbReference type="GO" id="GO:0006123">
    <property type="term" value="P:mitochondrial electron transport, cytochrome c to oxygen"/>
    <property type="evidence" value="ECO:0007669"/>
    <property type="project" value="UniProtKB-UniRule"/>
</dbReference>
<gene>
    <name evidence="11" type="ORF">A0H81_08286</name>
</gene>
<dbReference type="Pfam" id="PF02935">
    <property type="entry name" value="COX7C"/>
    <property type="match status" value="1"/>
</dbReference>
<comment type="caution">
    <text evidence="11">The sequence shown here is derived from an EMBL/GenBank/DDBJ whole genome shotgun (WGS) entry which is preliminary data.</text>
</comment>
<evidence type="ECO:0000256" key="10">
    <source>
        <dbReference type="RuleBase" id="RU368123"/>
    </source>
</evidence>
<dbReference type="PANTHER" id="PTHR13313">
    <property type="entry name" value="CYTOCHROME C OXIDASE SUBUNIT VIIC"/>
    <property type="match status" value="1"/>
</dbReference>
<organism evidence="11 12">
    <name type="scientific">Grifola frondosa</name>
    <name type="common">Maitake</name>
    <name type="synonym">Polyporus frondosus</name>
    <dbReference type="NCBI Taxonomy" id="5627"/>
    <lineage>
        <taxon>Eukaryota</taxon>
        <taxon>Fungi</taxon>
        <taxon>Dikarya</taxon>
        <taxon>Basidiomycota</taxon>
        <taxon>Agaricomycotina</taxon>
        <taxon>Agaricomycetes</taxon>
        <taxon>Polyporales</taxon>
        <taxon>Grifolaceae</taxon>
        <taxon>Grifola</taxon>
    </lineage>
</organism>
<dbReference type="OrthoDB" id="9974841at2759"/>
<dbReference type="UniPathway" id="UPA00705"/>
<dbReference type="PANTHER" id="PTHR13313:SF0">
    <property type="entry name" value="CYTOCHROME C OXIDASE SUBUNIT 7C, MITOCHONDRIAL"/>
    <property type="match status" value="1"/>
</dbReference>
<keyword evidence="9 10" id="KW-0472">Membrane</keyword>
<accession>A0A1C7MA86</accession>
<comment type="pathway">
    <text evidence="2 10">Energy metabolism; oxidative phosphorylation.</text>
</comment>
<comment type="function">
    <text evidence="10">Component of the cytochrome c oxidase, the last enzyme in the mitochondrial electron transport chain which drives oxidative phosphorylation. The respiratory chain contains 3 multisubunit complexes succinate dehydrogenase (complex II, CII), ubiquinol-cytochrome c oxidoreductase (cytochrome b-c1 complex, complex III, CIII) and cytochrome c oxidase (complex IV, CIV), that cooperate to transfer electrons derived from NADH and succinate to molecular oxygen, creating an electrochemical gradient over the inner membrane that drives transmembrane transport and the ATP synthase. Cytochrome c oxidase is the component of the respiratory chain that catalyzes the reduction of oxygen to water. Electrons originating from reduced cytochrome c in the intermembrane space (IMS) are transferred via the dinuclear copper A center (CU(A)) of subunit 2 and heme A of subunit 1 to the active site in subunit 1, a binuclear center (BNC) formed by heme A3 and copper B (CU(B)). The BNC reduces molecular oxygen to 2 water molecules using 4 electrons from cytochrome c in the IMS and 4 protons from the mitochondrial matrix.</text>
</comment>
<evidence type="ECO:0000313" key="11">
    <source>
        <dbReference type="EMBL" id="OBZ71924.1"/>
    </source>
</evidence>
<keyword evidence="12" id="KW-1185">Reference proteome</keyword>
<evidence type="ECO:0000256" key="5">
    <source>
        <dbReference type="ARBA" id="ARBA00022792"/>
    </source>
</evidence>
<keyword evidence="4 10" id="KW-0812">Transmembrane</keyword>
<evidence type="ECO:0000256" key="1">
    <source>
        <dbReference type="ARBA" id="ARBA00004434"/>
    </source>
</evidence>
<evidence type="ECO:0000256" key="9">
    <source>
        <dbReference type="ARBA" id="ARBA00023136"/>
    </source>
</evidence>
<dbReference type="SUPFAM" id="SSF81427">
    <property type="entry name" value="Mitochondrial cytochrome c oxidase subunit VIIc (aka VIIIa)"/>
    <property type="match status" value="1"/>
</dbReference>
<dbReference type="EMBL" id="LUGG01000010">
    <property type="protein sequence ID" value="OBZ71924.1"/>
    <property type="molecule type" value="Genomic_DNA"/>
</dbReference>
<dbReference type="GO" id="GO:0045277">
    <property type="term" value="C:respiratory chain complex IV"/>
    <property type="evidence" value="ECO:0007669"/>
    <property type="project" value="UniProtKB-UniRule"/>
</dbReference>
<keyword evidence="5 10" id="KW-0999">Mitochondrion inner membrane</keyword>
<dbReference type="STRING" id="5627.A0A1C7MA86"/>
<proteinExistence type="inferred from homology"/>
<evidence type="ECO:0000256" key="4">
    <source>
        <dbReference type="ARBA" id="ARBA00022692"/>
    </source>
</evidence>
<dbReference type="InterPro" id="IPR004202">
    <property type="entry name" value="COX7C/Cox8"/>
</dbReference>
<evidence type="ECO:0000256" key="7">
    <source>
        <dbReference type="ARBA" id="ARBA00022989"/>
    </source>
</evidence>
<dbReference type="GO" id="GO:0005743">
    <property type="term" value="C:mitochondrial inner membrane"/>
    <property type="evidence" value="ECO:0007669"/>
    <property type="project" value="UniProtKB-SubCell"/>
</dbReference>
<comment type="subcellular location">
    <subcellularLocation>
        <location evidence="1 10">Mitochondrion inner membrane</location>
        <topology evidence="1 10">Single-pass membrane protein</topology>
    </subcellularLocation>
</comment>
<sequence>MSILARSAVSLRQVAVRSRAAPSRSMHGEYKHLPFEYKNKGAFGTKLAVYMLSGFILPFVAAGYQLNKSAAS</sequence>
<comment type="subunit">
    <text evidence="10">Component of the cytochrome c oxidase (complex IV, CIV), a multisubunit enzyme composed of a catalytic core of 3 subunits and several supernumerary subunits. The complex exists as a monomer or a dimer and forms supercomplexes (SCs) in the inner mitochondrial membrane with ubiquinol-cytochrome c oxidoreductase (cytochrome b-c1 complex, complex III, CIII).</text>
</comment>
<evidence type="ECO:0000256" key="3">
    <source>
        <dbReference type="ARBA" id="ARBA00010514"/>
    </source>
</evidence>
<reference evidence="11 12" key="1">
    <citation type="submission" date="2016-03" db="EMBL/GenBank/DDBJ databases">
        <title>Whole genome sequencing of Grifola frondosa 9006-11.</title>
        <authorList>
            <person name="Min B."/>
            <person name="Park H."/>
            <person name="Kim J.-G."/>
            <person name="Cho H."/>
            <person name="Oh Y.-L."/>
            <person name="Kong W.-S."/>
            <person name="Choi I.-G."/>
        </authorList>
    </citation>
    <scope>NUCLEOTIDE SEQUENCE [LARGE SCALE GENOMIC DNA]</scope>
    <source>
        <strain evidence="11 12">9006-11</strain>
    </source>
</reference>
<keyword evidence="8 10" id="KW-0496">Mitochondrion</keyword>